<feature type="domain" description="RING-type" evidence="7">
    <location>
        <begin position="129"/>
        <end position="165"/>
    </location>
</feature>
<evidence type="ECO:0000256" key="6">
    <source>
        <dbReference type="SAM" id="MobiDB-lite"/>
    </source>
</evidence>
<keyword evidence="2 4" id="KW-0863">Zinc-finger</keyword>
<dbReference type="CDD" id="cd19804">
    <property type="entry name" value="Bbox1_TRIM19_C-V"/>
    <property type="match status" value="1"/>
</dbReference>
<dbReference type="InterPro" id="IPR021978">
    <property type="entry name" value="PML-like_CC"/>
</dbReference>
<feature type="domain" description="B box-type" evidence="8">
    <location>
        <begin position="259"/>
        <end position="299"/>
    </location>
</feature>
<reference evidence="9" key="2">
    <citation type="submission" date="2025-09" db="UniProtKB">
        <authorList>
            <consortium name="Ensembl"/>
        </authorList>
    </citation>
    <scope>IDENTIFICATION</scope>
</reference>
<dbReference type="GO" id="GO:0008630">
    <property type="term" value="P:intrinsic apoptotic signaling pathway in response to DNA damage"/>
    <property type="evidence" value="ECO:0007669"/>
    <property type="project" value="TreeGrafter"/>
</dbReference>
<proteinExistence type="predicted"/>
<dbReference type="InterPro" id="IPR000315">
    <property type="entry name" value="Znf_B-box"/>
</dbReference>
<dbReference type="InterPro" id="IPR013083">
    <property type="entry name" value="Znf_RING/FYVE/PHD"/>
</dbReference>
<evidence type="ECO:0000259" key="8">
    <source>
        <dbReference type="PROSITE" id="PS50119"/>
    </source>
</evidence>
<dbReference type="Proteomes" id="UP000694562">
    <property type="component" value="Unplaced"/>
</dbReference>
<evidence type="ECO:0000256" key="3">
    <source>
        <dbReference type="ARBA" id="ARBA00022833"/>
    </source>
</evidence>
<evidence type="ECO:0000256" key="1">
    <source>
        <dbReference type="ARBA" id="ARBA00022723"/>
    </source>
</evidence>
<dbReference type="SUPFAM" id="SSF57850">
    <property type="entry name" value="RING/U-box"/>
    <property type="match status" value="1"/>
</dbReference>
<keyword evidence="1" id="KW-0479">Metal-binding</keyword>
<feature type="coiled-coil region" evidence="5">
    <location>
        <begin position="324"/>
        <end position="402"/>
    </location>
</feature>
<dbReference type="Pfam" id="PF12126">
    <property type="entry name" value="PML_CC"/>
    <property type="match status" value="1"/>
</dbReference>
<dbReference type="InterPro" id="IPR001841">
    <property type="entry name" value="Znf_RING"/>
</dbReference>
<dbReference type="InterPro" id="IPR017907">
    <property type="entry name" value="Znf_RING_CS"/>
</dbReference>
<reference evidence="9" key="1">
    <citation type="submission" date="2025-08" db="UniProtKB">
        <authorList>
            <consortium name="Ensembl"/>
        </authorList>
    </citation>
    <scope>IDENTIFICATION</scope>
</reference>
<evidence type="ECO:0000313" key="9">
    <source>
        <dbReference type="Ensembl" id="ENSFTIP00000021424.1"/>
    </source>
</evidence>
<dbReference type="GO" id="GO:0005654">
    <property type="term" value="C:nucleoplasm"/>
    <property type="evidence" value="ECO:0007669"/>
    <property type="project" value="TreeGrafter"/>
</dbReference>
<dbReference type="GO" id="GO:0045087">
    <property type="term" value="P:innate immune response"/>
    <property type="evidence" value="ECO:0007669"/>
    <property type="project" value="TreeGrafter"/>
</dbReference>
<dbReference type="PROSITE" id="PS50089">
    <property type="entry name" value="ZF_RING_2"/>
    <property type="match status" value="1"/>
</dbReference>
<feature type="domain" description="B box-type" evidence="8">
    <location>
        <begin position="196"/>
        <end position="241"/>
    </location>
</feature>
<keyword evidence="3" id="KW-0862">Zinc</keyword>
<dbReference type="PANTHER" id="PTHR25462:SF302">
    <property type="entry name" value="PROTEIN PML"/>
    <property type="match status" value="1"/>
</dbReference>
<evidence type="ECO:0000313" key="10">
    <source>
        <dbReference type="Proteomes" id="UP000694562"/>
    </source>
</evidence>
<dbReference type="GO" id="GO:0044790">
    <property type="term" value="P:suppression of viral release by host"/>
    <property type="evidence" value="ECO:0007669"/>
    <property type="project" value="TreeGrafter"/>
</dbReference>
<organism evidence="9 10">
    <name type="scientific">Falco tinnunculus</name>
    <name type="common">Common kestrel</name>
    <dbReference type="NCBI Taxonomy" id="100819"/>
    <lineage>
        <taxon>Eukaryota</taxon>
        <taxon>Metazoa</taxon>
        <taxon>Chordata</taxon>
        <taxon>Craniata</taxon>
        <taxon>Vertebrata</taxon>
        <taxon>Euteleostomi</taxon>
        <taxon>Archelosauria</taxon>
        <taxon>Archosauria</taxon>
        <taxon>Dinosauria</taxon>
        <taxon>Saurischia</taxon>
        <taxon>Theropoda</taxon>
        <taxon>Coelurosauria</taxon>
        <taxon>Aves</taxon>
        <taxon>Neognathae</taxon>
        <taxon>Neoaves</taxon>
        <taxon>Telluraves</taxon>
        <taxon>Australaves</taxon>
        <taxon>Falconiformes</taxon>
        <taxon>Falconidae</taxon>
        <taxon>Falco</taxon>
    </lineage>
</organism>
<dbReference type="Gene3D" id="3.30.160.60">
    <property type="entry name" value="Classic Zinc Finger"/>
    <property type="match status" value="1"/>
</dbReference>
<keyword evidence="10" id="KW-1185">Reference proteome</keyword>
<dbReference type="GO" id="GO:0008270">
    <property type="term" value="F:zinc ion binding"/>
    <property type="evidence" value="ECO:0007669"/>
    <property type="project" value="UniProtKB-KW"/>
</dbReference>
<dbReference type="Ensembl" id="ENSFTIT00000022322.1">
    <property type="protein sequence ID" value="ENSFTIP00000021424.1"/>
    <property type="gene ID" value="ENSFTIG00000013922.1"/>
</dbReference>
<feature type="region of interest" description="Disordered" evidence="6">
    <location>
        <begin position="503"/>
        <end position="524"/>
    </location>
</feature>
<dbReference type="PANTHER" id="PTHR25462">
    <property type="entry name" value="BONUS, ISOFORM C-RELATED"/>
    <property type="match status" value="1"/>
</dbReference>
<dbReference type="Gene3D" id="3.30.40.10">
    <property type="entry name" value="Zinc/RING finger domain, C3HC4 (zinc finger)"/>
    <property type="match status" value="1"/>
</dbReference>
<keyword evidence="5" id="KW-0175">Coiled coil</keyword>
<dbReference type="PROSITE" id="PS50119">
    <property type="entry name" value="ZF_BBOX"/>
    <property type="match status" value="2"/>
</dbReference>
<dbReference type="SMART" id="SM00184">
    <property type="entry name" value="RING"/>
    <property type="match status" value="1"/>
</dbReference>
<dbReference type="PROSITE" id="PS00518">
    <property type="entry name" value="ZF_RING_1"/>
    <property type="match status" value="1"/>
</dbReference>
<dbReference type="Pfam" id="PF22586">
    <property type="entry name" value="ANCHR-like_BBOX"/>
    <property type="match status" value="1"/>
</dbReference>
<dbReference type="OrthoDB" id="10250935at2759"/>
<name>A0A8C4V855_FALTI</name>
<dbReference type="AlphaFoldDB" id="A0A8C4V855"/>
<protein>
    <submittedName>
        <fullName evidence="9">Uncharacterized protein</fullName>
    </submittedName>
</protein>
<sequence length="524" mass="59151">MAPTLPGCHPGVFRSFLCAPSSALPPAALPSPIARGPSVPSLLEGDTLSRAPSVPPDHAARAIAALLTGPEYHWWELVAHWLLQVGFAGHLPLQDVISESLKNTPQHSFLFLSSSLHKLLEDDFQFILCEGCRQESPNLKLLTCLHTFCLSCLSKNKPVRQCPKCCTAIPQASVMDNLLFTNLQARLKVYKKIMDGADFFCNNCKRAGEFWCSECQEFLCTQCFEAHQHYLKRESHEAKRVTDIRAGSAKDFLKATRKTGNLSCSNPTHKNQTVSIYCKKCCKPMCCICALLDSQHASFCDIRSETQRRQEELGTISQELRQKRSGFEATYVALQDEAARLEEAEREMRELIQQRVEQLVRLIRREEEELLGLVEARQEQGRRELMRELQRVEGVLQRMEAGEQLVEKMRLYATEQEVMDMQPFIKGSLEELQRLQLPAAGDRAEPRNLAECRARLQALVERVTGHPASLSLLSAFVHNRLGQFPFLVVDYRLGTWDGYPTGKVRRSPRALPPEHSPTAMARGP</sequence>
<evidence type="ECO:0000256" key="5">
    <source>
        <dbReference type="SAM" id="Coils"/>
    </source>
</evidence>
<evidence type="ECO:0000259" key="7">
    <source>
        <dbReference type="PROSITE" id="PS50089"/>
    </source>
</evidence>
<evidence type="ECO:0000256" key="4">
    <source>
        <dbReference type="PROSITE-ProRule" id="PRU00024"/>
    </source>
</evidence>
<evidence type="ECO:0000256" key="2">
    <source>
        <dbReference type="ARBA" id="ARBA00022771"/>
    </source>
</evidence>
<dbReference type="InterPro" id="IPR047153">
    <property type="entry name" value="TRIM45/56/19-like"/>
</dbReference>
<accession>A0A8C4V855</accession>